<keyword evidence="3" id="KW-0732">Signal</keyword>
<dbReference type="Pfam" id="PF13432">
    <property type="entry name" value="TPR_16"/>
    <property type="match status" value="2"/>
</dbReference>
<reference evidence="4 5" key="1">
    <citation type="submission" date="2018-08" db="EMBL/GenBank/DDBJ databases">
        <title>Acidipila sp. 4G-K13, an acidobacterium isolated from forest soil.</title>
        <authorList>
            <person name="Gao Z.-H."/>
            <person name="Qiu L.-H."/>
        </authorList>
    </citation>
    <scope>NUCLEOTIDE SEQUENCE [LARGE SCALE GENOMIC DNA]</scope>
    <source>
        <strain evidence="4 5">4G-K13</strain>
    </source>
</reference>
<dbReference type="SUPFAM" id="SSF49742">
    <property type="entry name" value="PHM/PNGase F"/>
    <property type="match status" value="2"/>
</dbReference>
<evidence type="ECO:0000256" key="3">
    <source>
        <dbReference type="SAM" id="SignalP"/>
    </source>
</evidence>
<dbReference type="InterPro" id="IPR014784">
    <property type="entry name" value="Cu2_ascorb_mOase-like_C"/>
</dbReference>
<evidence type="ECO:0000256" key="2">
    <source>
        <dbReference type="PROSITE-ProRule" id="PRU00339"/>
    </source>
</evidence>
<dbReference type="InterPro" id="IPR019734">
    <property type="entry name" value="TPR_rpt"/>
</dbReference>
<feature type="repeat" description="TPR" evidence="2">
    <location>
        <begin position="452"/>
        <end position="485"/>
    </location>
</feature>
<accession>A0A372IMU6</accession>
<evidence type="ECO:0000256" key="1">
    <source>
        <dbReference type="ARBA" id="ARBA00023157"/>
    </source>
</evidence>
<comment type="caution">
    <text evidence="4">The sequence shown here is derived from an EMBL/GenBank/DDBJ whole genome shotgun (WGS) entry which is preliminary data.</text>
</comment>
<dbReference type="AlphaFoldDB" id="A0A372IMU6"/>
<evidence type="ECO:0000313" key="4">
    <source>
        <dbReference type="EMBL" id="RFU15903.1"/>
    </source>
</evidence>
<sequence length="736" mass="82193">MEMKAFRCIFVVLICSVPAIMPVATQANDTAETSVTWSRQIAPIFYKNCTSCHHPGGAGPFSLLQYQDALRHGLQIAAVTRSRYMPPWLPEPGYGDFVENRRLSDSDVMLIQKWVRSGMSPGSLQEAPAPPRYVSDWVLGKPDLILSMERPFVLNASGADIFRNFIFSYPLRQTHFIRAMEIRPGVPQVVHHANVLIDRTASFRHEHPHWEDGIPGMDITMDAGNTFDPEGHFLFWKPDTPALIEEPEMPWRLDPGNDLILNMHLKPSGKPETIVASIGLYFSKESASKKPMLLQLEDDHDLDIPAGKRDFIVQDDLTLPVDVNVLGIYPHAHYLGKKLEGWAVLPDGRKKWLIRISDWDIDRQSVYRYRKPVFLPKATVLHMRYLYDNSAENVHNPNSPPVRVRAGNRSVDEMAHLWIQVLPANASPGTDPRLLLEEAWMKHRLQKEPADIVALYNLASALVALREYGQATSAYRRLLVIEPDSVRTLNGLGTALENDGNREEAMKVYRQAVAADPKACDARFNLGTLELKSVQLADAERQFLEDIHDCPEDATAYSGLGVALAGEGHLDSARDQFRHALALNPQEFTALYQLGEMAIESGKPMEAAVLLSDAVKQHPDDLDAREHLALAYAQSNRLEDALTQLRVAAAFAPSNADLHALLSQVLSEAGQLQQAIKEQNIALHLRPDDVDGWNNLGVLEARTGRSIAARSDFLRALQLAPDDPQARSNLTHLPAH</sequence>
<dbReference type="PANTHER" id="PTHR44809:SF1">
    <property type="entry name" value="PROTEIN O-MANNOSYL-TRANSFERASE TMTC1"/>
    <property type="match status" value="1"/>
</dbReference>
<keyword evidence="5" id="KW-1185">Reference proteome</keyword>
<feature type="signal peptide" evidence="3">
    <location>
        <begin position="1"/>
        <end position="27"/>
    </location>
</feature>
<dbReference type="Pfam" id="PF13181">
    <property type="entry name" value="TPR_8"/>
    <property type="match status" value="1"/>
</dbReference>
<proteinExistence type="predicted"/>
<dbReference type="InterPro" id="IPR011990">
    <property type="entry name" value="TPR-like_helical_dom_sf"/>
</dbReference>
<dbReference type="InterPro" id="IPR008977">
    <property type="entry name" value="PHM/PNGase_F_dom_sf"/>
</dbReference>
<dbReference type="Gene3D" id="1.25.40.10">
    <property type="entry name" value="Tetratricopeptide repeat domain"/>
    <property type="match status" value="1"/>
</dbReference>
<dbReference type="InterPro" id="IPR036909">
    <property type="entry name" value="Cyt_c-like_dom_sf"/>
</dbReference>
<feature type="repeat" description="TPR" evidence="2">
    <location>
        <begin position="486"/>
        <end position="519"/>
    </location>
</feature>
<dbReference type="PROSITE" id="PS50005">
    <property type="entry name" value="TPR"/>
    <property type="match status" value="4"/>
</dbReference>
<dbReference type="GO" id="GO:0016715">
    <property type="term" value="F:oxidoreductase activity, acting on paired donors, with incorporation or reduction of molecular oxygen, reduced ascorbate as one donor, and incorporation of one atom of oxygen"/>
    <property type="evidence" value="ECO:0007669"/>
    <property type="project" value="InterPro"/>
</dbReference>
<feature type="repeat" description="TPR" evidence="2">
    <location>
        <begin position="554"/>
        <end position="587"/>
    </location>
</feature>
<dbReference type="Proteomes" id="UP000264702">
    <property type="component" value="Unassembled WGS sequence"/>
</dbReference>
<dbReference type="GO" id="GO:0009055">
    <property type="term" value="F:electron transfer activity"/>
    <property type="evidence" value="ECO:0007669"/>
    <property type="project" value="InterPro"/>
</dbReference>
<protein>
    <submittedName>
        <fullName evidence="4">Uncharacterized protein</fullName>
    </submittedName>
</protein>
<dbReference type="Gene3D" id="2.60.120.230">
    <property type="match status" value="1"/>
</dbReference>
<dbReference type="EMBL" id="QVQT01000005">
    <property type="protein sequence ID" value="RFU15903.1"/>
    <property type="molecule type" value="Genomic_DNA"/>
</dbReference>
<dbReference type="GO" id="GO:0020037">
    <property type="term" value="F:heme binding"/>
    <property type="evidence" value="ECO:0007669"/>
    <property type="project" value="InterPro"/>
</dbReference>
<dbReference type="SUPFAM" id="SSF48452">
    <property type="entry name" value="TPR-like"/>
    <property type="match status" value="2"/>
</dbReference>
<dbReference type="Pfam" id="PF14559">
    <property type="entry name" value="TPR_19"/>
    <property type="match status" value="1"/>
</dbReference>
<feature type="chain" id="PRO_5017010767" evidence="3">
    <location>
        <begin position="28"/>
        <end position="736"/>
    </location>
</feature>
<dbReference type="PANTHER" id="PTHR44809">
    <property type="match status" value="1"/>
</dbReference>
<organism evidence="4 5">
    <name type="scientific">Paracidobacterium acidisoli</name>
    <dbReference type="NCBI Taxonomy" id="2303751"/>
    <lineage>
        <taxon>Bacteria</taxon>
        <taxon>Pseudomonadati</taxon>
        <taxon>Acidobacteriota</taxon>
        <taxon>Terriglobia</taxon>
        <taxon>Terriglobales</taxon>
        <taxon>Acidobacteriaceae</taxon>
        <taxon>Paracidobacterium</taxon>
    </lineage>
</organism>
<keyword evidence="2" id="KW-0802">TPR repeat</keyword>
<evidence type="ECO:0000313" key="5">
    <source>
        <dbReference type="Proteomes" id="UP000264702"/>
    </source>
</evidence>
<dbReference type="InterPro" id="IPR052943">
    <property type="entry name" value="TMTC_O-mannosyl-trnsfr"/>
</dbReference>
<keyword evidence="1" id="KW-1015">Disulfide bond</keyword>
<dbReference type="SUPFAM" id="SSF46626">
    <property type="entry name" value="Cytochrome c"/>
    <property type="match status" value="1"/>
</dbReference>
<feature type="repeat" description="TPR" evidence="2">
    <location>
        <begin position="690"/>
        <end position="723"/>
    </location>
</feature>
<name>A0A372IMU6_9BACT</name>
<dbReference type="SMART" id="SM00028">
    <property type="entry name" value="TPR"/>
    <property type="match status" value="7"/>
</dbReference>
<gene>
    <name evidence="4" type="ORF">D0Y96_15910</name>
</gene>